<name>A0A1R2D095_9CILI</name>
<dbReference type="EMBL" id="MPUH01000023">
    <property type="protein sequence ID" value="OMJ94651.1"/>
    <property type="molecule type" value="Genomic_DNA"/>
</dbReference>
<evidence type="ECO:0000256" key="5">
    <source>
        <dbReference type="ARBA" id="ARBA00023273"/>
    </source>
</evidence>
<keyword evidence="3" id="KW-0969">Cilium</keyword>
<proteinExistence type="predicted"/>
<evidence type="ECO:0000256" key="6">
    <source>
        <dbReference type="SAM" id="MobiDB-lite"/>
    </source>
</evidence>
<feature type="region of interest" description="Disordered" evidence="6">
    <location>
        <begin position="422"/>
        <end position="466"/>
    </location>
</feature>
<reference evidence="7 8" key="1">
    <citation type="submission" date="2016-11" db="EMBL/GenBank/DDBJ databases">
        <title>The macronuclear genome of Stentor coeruleus: a giant cell with tiny introns.</title>
        <authorList>
            <person name="Slabodnick M."/>
            <person name="Ruby J.G."/>
            <person name="Reiff S.B."/>
            <person name="Swart E.C."/>
            <person name="Gosai S."/>
            <person name="Prabakaran S."/>
            <person name="Witkowska E."/>
            <person name="Larue G.E."/>
            <person name="Fisher S."/>
            <person name="Freeman R.M."/>
            <person name="Gunawardena J."/>
            <person name="Chu W."/>
            <person name="Stover N.A."/>
            <person name="Gregory B.D."/>
            <person name="Nowacki M."/>
            <person name="Derisi J."/>
            <person name="Roy S.W."/>
            <person name="Marshall W.F."/>
            <person name="Sood P."/>
        </authorList>
    </citation>
    <scope>NUCLEOTIDE SEQUENCE [LARGE SCALE GENOMIC DNA]</scope>
    <source>
        <strain evidence="7">WM001</strain>
    </source>
</reference>
<comment type="caution">
    <text evidence="7">The sequence shown here is derived from an EMBL/GenBank/DDBJ whole genome shotgun (WGS) entry which is preliminary data.</text>
</comment>
<dbReference type="PANTHER" id="PTHR13159">
    <property type="entry name" value="RADIAL SPOKEHEAD-RELATED"/>
    <property type="match status" value="1"/>
</dbReference>
<dbReference type="InterPro" id="IPR006802">
    <property type="entry name" value="Radial_spoke"/>
</dbReference>
<dbReference type="Pfam" id="PF04712">
    <property type="entry name" value="Radial_spoke"/>
    <property type="match status" value="2"/>
</dbReference>
<organism evidence="7 8">
    <name type="scientific">Stentor coeruleus</name>
    <dbReference type="NCBI Taxonomy" id="5963"/>
    <lineage>
        <taxon>Eukaryota</taxon>
        <taxon>Sar</taxon>
        <taxon>Alveolata</taxon>
        <taxon>Ciliophora</taxon>
        <taxon>Postciliodesmatophora</taxon>
        <taxon>Heterotrichea</taxon>
        <taxon>Heterotrichida</taxon>
        <taxon>Stentoridae</taxon>
        <taxon>Stentor</taxon>
    </lineage>
</organism>
<dbReference type="Proteomes" id="UP000187209">
    <property type="component" value="Unassembled WGS sequence"/>
</dbReference>
<accession>A0A1R2D095</accession>
<sequence length="466" mass="52973">MEQQLRKILASSDGQSSSVNSHLVEVLIHILQNKPERLYENFESISAFVKKNTFNFEELKSDTDIAKMQSRKIDLSDWSEECKKLFAKYTKTTEQGFKVVVHPPGLGVFSDLLKDNQLLQIVGVSFGEEETMRIQLSLRNLMRSSGAVSMRFWGKIYGREKDYYIAEGLLENAGREDIPRPKGFEKRGTGLNKFTYWVTESILEDWVELPDVTPQHIQQARQIKKIFTGRLDAEINSYPIFSGKERHLLRAQIARISSACIIVPKGIYKTNEEEPTQIDVDEEASVPGFEELNSDESWAHYHPYILKAGRATHAEPEVPPGEEVDLEELKAKQEENDKSVDRLRAISEDDPLQGEEKSWVVTSIGDAQVYAAKPPQEGSVTYAVTLIKNLRWPGNYTVYKGGRWVNFYLGYGVKKTDPTFVPISPPDVNADPDDPVEQPEPTPLNAPEELESDSEEEKKDEEEEED</sequence>
<evidence type="ECO:0000256" key="3">
    <source>
        <dbReference type="ARBA" id="ARBA00023069"/>
    </source>
</evidence>
<keyword evidence="5" id="KW-0966">Cell projection</keyword>
<evidence type="ECO:0000256" key="4">
    <source>
        <dbReference type="ARBA" id="ARBA00023212"/>
    </source>
</evidence>
<gene>
    <name evidence="7" type="ORF">SteCoe_2147</name>
</gene>
<evidence type="ECO:0000256" key="1">
    <source>
        <dbReference type="ARBA" id="ARBA00004430"/>
    </source>
</evidence>
<keyword evidence="2" id="KW-0963">Cytoplasm</keyword>
<dbReference type="GO" id="GO:0060294">
    <property type="term" value="P:cilium movement involved in cell motility"/>
    <property type="evidence" value="ECO:0007669"/>
    <property type="project" value="InterPro"/>
</dbReference>
<feature type="compositionally biased region" description="Acidic residues" evidence="6">
    <location>
        <begin position="448"/>
        <end position="466"/>
    </location>
</feature>
<comment type="subcellular location">
    <subcellularLocation>
        <location evidence="1">Cytoplasm</location>
        <location evidence="1">Cytoskeleton</location>
        <location evidence="1">Cilium axoneme</location>
    </subcellularLocation>
</comment>
<evidence type="ECO:0008006" key="9">
    <source>
        <dbReference type="Google" id="ProtNLM"/>
    </source>
</evidence>
<dbReference type="GO" id="GO:0001534">
    <property type="term" value="C:radial spoke"/>
    <property type="evidence" value="ECO:0007669"/>
    <property type="project" value="InterPro"/>
</dbReference>
<evidence type="ECO:0000313" key="7">
    <source>
        <dbReference type="EMBL" id="OMJ94651.1"/>
    </source>
</evidence>
<keyword evidence="4" id="KW-0206">Cytoskeleton</keyword>
<protein>
    <recommendedName>
        <fullName evidence="9">Radial spokehead-like protein</fullName>
    </recommendedName>
</protein>
<dbReference type="PANTHER" id="PTHR13159:SF0">
    <property type="entry name" value="RADIAL SPOKE HEAD 6 HOMOLOG A"/>
    <property type="match status" value="1"/>
</dbReference>
<dbReference type="AlphaFoldDB" id="A0A1R2D095"/>
<evidence type="ECO:0000313" key="8">
    <source>
        <dbReference type="Proteomes" id="UP000187209"/>
    </source>
</evidence>
<evidence type="ECO:0000256" key="2">
    <source>
        <dbReference type="ARBA" id="ARBA00022490"/>
    </source>
</evidence>
<dbReference type="OrthoDB" id="272202at2759"/>
<keyword evidence="8" id="KW-1185">Reference proteome</keyword>
<dbReference type="GO" id="GO:0035082">
    <property type="term" value="P:axoneme assembly"/>
    <property type="evidence" value="ECO:0007669"/>
    <property type="project" value="TreeGrafter"/>
</dbReference>